<reference evidence="10 11" key="1">
    <citation type="journal article" date="2014" name="Nature">
        <title>The genome of the recently domesticated crop plant sugar beet (Beta vulgaris).</title>
        <authorList>
            <person name="Dohm J.C."/>
            <person name="Minoche A.E."/>
            <person name="Holtgrawe D."/>
            <person name="Capella-Gutierrez S."/>
            <person name="Zakrzewski F."/>
            <person name="Tafer H."/>
            <person name="Rupp O."/>
            <person name="Sorensen T.R."/>
            <person name="Stracke R."/>
            <person name="Reinhardt R."/>
            <person name="Goesmann A."/>
            <person name="Kraft T."/>
            <person name="Schulz B."/>
            <person name="Stadler P.F."/>
            <person name="Schmidt T."/>
            <person name="Gabaldon T."/>
            <person name="Lehrach H."/>
            <person name="Weisshaar B."/>
            <person name="Himmelbauer H."/>
        </authorList>
    </citation>
    <scope>NUCLEOTIDE SEQUENCE [LARGE SCALE GENOMIC DNA]</scope>
    <source>
        <tissue evidence="10">Taproot</tissue>
    </source>
</reference>
<protein>
    <recommendedName>
        <fullName evidence="2">RING-type E3 ubiquitin transferase</fullName>
        <ecNumber evidence="2">2.3.2.27</ecNumber>
    </recommendedName>
</protein>
<evidence type="ECO:0000259" key="9">
    <source>
        <dbReference type="PROSITE" id="PS50089"/>
    </source>
</evidence>
<dbReference type="Proteomes" id="UP000035740">
    <property type="component" value="Chromosome 5"/>
</dbReference>
<dbReference type="PANTHER" id="PTHR15710:SF108">
    <property type="entry name" value="OS03G0286100 PROTEIN"/>
    <property type="match status" value="1"/>
</dbReference>
<keyword evidence="7" id="KW-0862">Zinc</keyword>
<keyword evidence="11" id="KW-1185">Reference proteome</keyword>
<dbReference type="Pfam" id="PF13639">
    <property type="entry name" value="zf-RING_2"/>
    <property type="match status" value="1"/>
</dbReference>
<evidence type="ECO:0000256" key="5">
    <source>
        <dbReference type="ARBA" id="ARBA00022771"/>
    </source>
</evidence>
<evidence type="ECO:0000256" key="4">
    <source>
        <dbReference type="ARBA" id="ARBA00022723"/>
    </source>
</evidence>
<dbReference type="GO" id="GO:0005737">
    <property type="term" value="C:cytoplasm"/>
    <property type="evidence" value="ECO:0007669"/>
    <property type="project" value="TreeGrafter"/>
</dbReference>
<dbReference type="EC" id="2.3.2.27" evidence="2"/>
<dbReference type="OrthoDB" id="8062037at2759"/>
<accession>A0A0J8CFF8</accession>
<dbReference type="PANTHER" id="PTHR15710">
    <property type="entry name" value="E3 UBIQUITIN-PROTEIN LIGASE PRAJA"/>
    <property type="match status" value="1"/>
</dbReference>
<comment type="catalytic activity">
    <reaction evidence="1">
        <text>S-ubiquitinyl-[E2 ubiquitin-conjugating enzyme]-L-cysteine + [acceptor protein]-L-lysine = [E2 ubiquitin-conjugating enzyme]-L-cysteine + N(6)-ubiquitinyl-[acceptor protein]-L-lysine.</text>
        <dbReference type="EC" id="2.3.2.27"/>
    </reaction>
</comment>
<dbReference type="KEGG" id="bvg:104893943"/>
<dbReference type="GO" id="GO:0016567">
    <property type="term" value="P:protein ubiquitination"/>
    <property type="evidence" value="ECO:0007669"/>
    <property type="project" value="TreeGrafter"/>
</dbReference>
<dbReference type="SMART" id="SM00184">
    <property type="entry name" value="RING"/>
    <property type="match status" value="1"/>
</dbReference>
<keyword evidence="3" id="KW-0808">Transferase</keyword>
<evidence type="ECO:0000256" key="8">
    <source>
        <dbReference type="PROSITE-ProRule" id="PRU00175"/>
    </source>
</evidence>
<dbReference type="InterPro" id="IPR001841">
    <property type="entry name" value="Znf_RING"/>
</dbReference>
<evidence type="ECO:0000313" key="10">
    <source>
        <dbReference type="EMBL" id="KMT10869.1"/>
    </source>
</evidence>
<evidence type="ECO:0000256" key="2">
    <source>
        <dbReference type="ARBA" id="ARBA00012483"/>
    </source>
</evidence>
<name>A0A0J8CFF8_BETVV</name>
<gene>
    <name evidence="10" type="ORF">BVRB_5g113670</name>
</gene>
<dbReference type="EMBL" id="KQ090104">
    <property type="protein sequence ID" value="KMT10869.1"/>
    <property type="molecule type" value="Genomic_DNA"/>
</dbReference>
<dbReference type="GO" id="GO:0061630">
    <property type="term" value="F:ubiquitin protein ligase activity"/>
    <property type="evidence" value="ECO:0007669"/>
    <property type="project" value="UniProtKB-EC"/>
</dbReference>
<evidence type="ECO:0000256" key="6">
    <source>
        <dbReference type="ARBA" id="ARBA00022786"/>
    </source>
</evidence>
<keyword evidence="4" id="KW-0479">Metal-binding</keyword>
<proteinExistence type="predicted"/>
<dbReference type="OMA" id="VNEDFEW"/>
<keyword evidence="6" id="KW-0833">Ubl conjugation pathway</keyword>
<feature type="domain" description="RING-type" evidence="9">
    <location>
        <begin position="401"/>
        <end position="442"/>
    </location>
</feature>
<dbReference type="Gene3D" id="3.30.40.10">
    <property type="entry name" value="Zinc/RING finger domain, C3HC4 (zinc finger)"/>
    <property type="match status" value="1"/>
</dbReference>
<dbReference type="FunFam" id="3.30.40.10:FF:000022">
    <property type="entry name" value="E3 ubiquitin-protein ligase RING1-like"/>
    <property type="match status" value="1"/>
</dbReference>
<dbReference type="GO" id="GO:0008270">
    <property type="term" value="F:zinc ion binding"/>
    <property type="evidence" value="ECO:0007669"/>
    <property type="project" value="UniProtKB-KW"/>
</dbReference>
<evidence type="ECO:0000256" key="7">
    <source>
        <dbReference type="ARBA" id="ARBA00022833"/>
    </source>
</evidence>
<dbReference type="eggNOG" id="KOG0800">
    <property type="taxonomic scope" value="Eukaryota"/>
</dbReference>
<organism evidence="10 11">
    <name type="scientific">Beta vulgaris subsp. vulgaris</name>
    <name type="common">Beet</name>
    <dbReference type="NCBI Taxonomy" id="3555"/>
    <lineage>
        <taxon>Eukaryota</taxon>
        <taxon>Viridiplantae</taxon>
        <taxon>Streptophyta</taxon>
        <taxon>Embryophyta</taxon>
        <taxon>Tracheophyta</taxon>
        <taxon>Spermatophyta</taxon>
        <taxon>Magnoliopsida</taxon>
        <taxon>eudicotyledons</taxon>
        <taxon>Gunneridae</taxon>
        <taxon>Pentapetalae</taxon>
        <taxon>Caryophyllales</taxon>
        <taxon>Chenopodiaceae</taxon>
        <taxon>Betoideae</taxon>
        <taxon>Beta</taxon>
    </lineage>
</organism>
<evidence type="ECO:0000256" key="3">
    <source>
        <dbReference type="ARBA" id="ARBA00022679"/>
    </source>
</evidence>
<sequence length="464" mass="52373">MAEVSFLHFPEEDHDLFVDNDLLLDEISTLDSFPYWSQIADSDSLSSRRHDDEIFAPNSSINITRPPNGSNFAADTIEDRNNQVNFVMDLFHQRVEQSQVVGGCEFVSETVNDLNFGVIEDNYDVGVNSLDLDLRLERLGLGLGLEDDDRDGFRCGAFMLSDYRDEFYVARRESGNGSRDENEINNEISCSSSRVSGLMVVGIDSDDDDEEEGNGMFRFHVHSEEEDFVVDNLNDDDDDLSIPLQWDSFQLEDDLGGVNNDLEWEEVDDRVDEREVLSVVADHDEDGSISVLPISEPEEENEVEERGRGLGNVAWEVLLNVNNLGRNPEMMANDDDDDDIGPYFGDNDDLLNAAEYELTFGQFAESENASLNRPPASKVVVEKLPSVITTKEDVVNEKALCAVCKDQIEIGEDGKQLPCLHRYHGDCILPWLGIRNTCPLCRYELPTDDPDYEQRRTRTAARIL</sequence>
<evidence type="ECO:0000313" key="11">
    <source>
        <dbReference type="Proteomes" id="UP000035740"/>
    </source>
</evidence>
<keyword evidence="5 8" id="KW-0863">Zinc-finger</keyword>
<dbReference type="SUPFAM" id="SSF57850">
    <property type="entry name" value="RING/U-box"/>
    <property type="match status" value="1"/>
</dbReference>
<dbReference type="PROSITE" id="PS50089">
    <property type="entry name" value="ZF_RING_2"/>
    <property type="match status" value="1"/>
</dbReference>
<evidence type="ECO:0000256" key="1">
    <source>
        <dbReference type="ARBA" id="ARBA00000900"/>
    </source>
</evidence>
<dbReference type="AlphaFoldDB" id="A0A0J8CFF8"/>
<dbReference type="InterPro" id="IPR013083">
    <property type="entry name" value="Znf_RING/FYVE/PHD"/>
</dbReference>
<dbReference type="Gramene" id="KMT10869">
    <property type="protein sequence ID" value="KMT10869"/>
    <property type="gene ID" value="BVRB_5g113670"/>
</dbReference>